<protein>
    <submittedName>
        <fullName evidence="2">Uncharacterized protein</fullName>
    </submittedName>
</protein>
<dbReference type="AlphaFoldDB" id="A0AAV4ATG5"/>
<gene>
    <name evidence="2" type="ORF">PoB_003719300</name>
</gene>
<comment type="caution">
    <text evidence="2">The sequence shown here is derived from an EMBL/GenBank/DDBJ whole genome shotgun (WGS) entry which is preliminary data.</text>
</comment>
<accession>A0AAV4ATG5</accession>
<evidence type="ECO:0000313" key="3">
    <source>
        <dbReference type="Proteomes" id="UP000735302"/>
    </source>
</evidence>
<name>A0AAV4ATG5_9GAST</name>
<evidence type="ECO:0000313" key="2">
    <source>
        <dbReference type="EMBL" id="GFO10688.1"/>
    </source>
</evidence>
<reference evidence="2 3" key="1">
    <citation type="journal article" date="2021" name="Elife">
        <title>Chloroplast acquisition without the gene transfer in kleptoplastic sea slugs, Plakobranchus ocellatus.</title>
        <authorList>
            <person name="Maeda T."/>
            <person name="Takahashi S."/>
            <person name="Yoshida T."/>
            <person name="Shimamura S."/>
            <person name="Takaki Y."/>
            <person name="Nagai Y."/>
            <person name="Toyoda A."/>
            <person name="Suzuki Y."/>
            <person name="Arimoto A."/>
            <person name="Ishii H."/>
            <person name="Satoh N."/>
            <person name="Nishiyama T."/>
            <person name="Hasebe M."/>
            <person name="Maruyama T."/>
            <person name="Minagawa J."/>
            <person name="Obokata J."/>
            <person name="Shigenobu S."/>
        </authorList>
    </citation>
    <scope>NUCLEOTIDE SEQUENCE [LARGE SCALE GENOMIC DNA]</scope>
</reference>
<proteinExistence type="predicted"/>
<keyword evidence="1" id="KW-0732">Signal</keyword>
<feature type="signal peptide" evidence="1">
    <location>
        <begin position="1"/>
        <end position="18"/>
    </location>
</feature>
<feature type="non-terminal residue" evidence="2">
    <location>
        <position position="1"/>
    </location>
</feature>
<organism evidence="2 3">
    <name type="scientific">Plakobranchus ocellatus</name>
    <dbReference type="NCBI Taxonomy" id="259542"/>
    <lineage>
        <taxon>Eukaryota</taxon>
        <taxon>Metazoa</taxon>
        <taxon>Spiralia</taxon>
        <taxon>Lophotrochozoa</taxon>
        <taxon>Mollusca</taxon>
        <taxon>Gastropoda</taxon>
        <taxon>Heterobranchia</taxon>
        <taxon>Euthyneura</taxon>
        <taxon>Panpulmonata</taxon>
        <taxon>Sacoglossa</taxon>
        <taxon>Placobranchoidea</taxon>
        <taxon>Plakobranchidae</taxon>
        <taxon>Plakobranchus</taxon>
    </lineage>
</organism>
<feature type="chain" id="PRO_5043954846" evidence="1">
    <location>
        <begin position="19"/>
        <end position="84"/>
    </location>
</feature>
<sequence length="84" mass="9231">CIFVWLKIWVFASPTAVARLPLGPGLMLGDGSWWMVDNGAPVMMLMLLCSSGWGWGEKSQDKDLSSVLLPEISALTCFILCNRV</sequence>
<dbReference type="Proteomes" id="UP000735302">
    <property type="component" value="Unassembled WGS sequence"/>
</dbReference>
<keyword evidence="3" id="KW-1185">Reference proteome</keyword>
<evidence type="ECO:0000256" key="1">
    <source>
        <dbReference type="SAM" id="SignalP"/>
    </source>
</evidence>
<dbReference type="EMBL" id="BLXT01004196">
    <property type="protein sequence ID" value="GFO10688.1"/>
    <property type="molecule type" value="Genomic_DNA"/>
</dbReference>